<accession>A0A919SX45</accession>
<comment type="caution">
    <text evidence="3">The sequence shown here is derived from an EMBL/GenBank/DDBJ whole genome shotgun (WGS) entry which is preliminary data.</text>
</comment>
<organism evidence="3 4">
    <name type="scientific">Actinoplanes auranticolor</name>
    <dbReference type="NCBI Taxonomy" id="47988"/>
    <lineage>
        <taxon>Bacteria</taxon>
        <taxon>Bacillati</taxon>
        <taxon>Actinomycetota</taxon>
        <taxon>Actinomycetes</taxon>
        <taxon>Micromonosporales</taxon>
        <taxon>Micromonosporaceae</taxon>
        <taxon>Actinoplanes</taxon>
    </lineage>
</organism>
<evidence type="ECO:0000313" key="4">
    <source>
        <dbReference type="Proteomes" id="UP000681340"/>
    </source>
</evidence>
<gene>
    <name evidence="3" type="ORF">Aau02nite_85010</name>
</gene>
<feature type="region of interest" description="Disordered" evidence="1">
    <location>
        <begin position="1"/>
        <end position="24"/>
    </location>
</feature>
<dbReference type="AlphaFoldDB" id="A0A919SX45"/>
<evidence type="ECO:0000256" key="1">
    <source>
        <dbReference type="SAM" id="MobiDB-lite"/>
    </source>
</evidence>
<keyword evidence="2" id="KW-0472">Membrane</keyword>
<protein>
    <submittedName>
        <fullName evidence="3">Uncharacterized protein</fullName>
    </submittedName>
</protein>
<evidence type="ECO:0000256" key="2">
    <source>
        <dbReference type="SAM" id="Phobius"/>
    </source>
</evidence>
<dbReference type="Proteomes" id="UP000681340">
    <property type="component" value="Unassembled WGS sequence"/>
</dbReference>
<dbReference type="EMBL" id="BOQL01000080">
    <property type="protein sequence ID" value="GIM79279.1"/>
    <property type="molecule type" value="Genomic_DNA"/>
</dbReference>
<feature type="transmembrane region" description="Helical" evidence="2">
    <location>
        <begin position="282"/>
        <end position="300"/>
    </location>
</feature>
<keyword evidence="4" id="KW-1185">Reference proteome</keyword>
<keyword evidence="2" id="KW-0812">Transmembrane</keyword>
<keyword evidence="2" id="KW-1133">Transmembrane helix</keyword>
<sequence length="308" mass="32184">MLAGPLGGARASKGLGEPEPTMKSWTADAVPAGQLVLDRKRTSVTVPVTLPSGAAQGPTTWFTFALRFRVTFAEGGADRGSARVTASVNGGAAALVTLRSQADGVRVFHDGYLGGPRNTVTRDQTTDVVYENYVQTKGIRAGTGSFEISLEDRGALVQDIRIEPASGLYRTAADPEQLAISAPAQIDARVGEPVDLAYALSRRGERADRPVTVAAETAGGPIRLNREHTEYGSVGTGRTGSFQVIAAETGQYQIRLTAQGGYNQPTAVVLVVVKSARSSGNVVQLVAAGGLGLVGVAVLMSSRRRRHG</sequence>
<reference evidence="3" key="1">
    <citation type="submission" date="2021-03" db="EMBL/GenBank/DDBJ databases">
        <title>Whole genome shotgun sequence of Actinoplanes auranticolor NBRC 12245.</title>
        <authorList>
            <person name="Komaki H."/>
            <person name="Tamura T."/>
        </authorList>
    </citation>
    <scope>NUCLEOTIDE SEQUENCE</scope>
    <source>
        <strain evidence="3">NBRC 12245</strain>
    </source>
</reference>
<name>A0A919SX45_9ACTN</name>
<evidence type="ECO:0000313" key="3">
    <source>
        <dbReference type="EMBL" id="GIM79279.1"/>
    </source>
</evidence>
<proteinExistence type="predicted"/>